<protein>
    <submittedName>
        <fullName evidence="1">DUF6086 family protein</fullName>
    </submittedName>
</protein>
<dbReference type="Proteomes" id="UP001216579">
    <property type="component" value="Unassembled WGS sequence"/>
</dbReference>
<comment type="caution">
    <text evidence="1">The sequence shown here is derived from an EMBL/GenBank/DDBJ whole genome shotgun (WGS) entry which is preliminary data.</text>
</comment>
<sequence>MSYTFEIDDEIVWGPANQVGNLYVGMINAVASTLKLPTGLEPNGDDLYSVDPVVFGTLVKQMLAMYTSSSHPYMHMLLDGVLPISLAMLERCGGKITIETAEQAEYFSRYREMDLPMTGKRPQ</sequence>
<evidence type="ECO:0000313" key="1">
    <source>
        <dbReference type="EMBL" id="MDF3293276.1"/>
    </source>
</evidence>
<dbReference type="Pfam" id="PF19564">
    <property type="entry name" value="DUF6086"/>
    <property type="match status" value="1"/>
</dbReference>
<dbReference type="RefSeq" id="WP_276096214.1">
    <property type="nucleotide sequence ID" value="NZ_JARJBC010000024.1"/>
</dbReference>
<reference evidence="1 2" key="1">
    <citation type="submission" date="2023-03" db="EMBL/GenBank/DDBJ databases">
        <title>Draft genome sequence of Streptomyces sp. RB6PN23 isolated from peat swamp forest in Thailand.</title>
        <authorList>
            <person name="Klaysubun C."/>
            <person name="Duangmal K."/>
        </authorList>
    </citation>
    <scope>NUCLEOTIDE SEQUENCE [LARGE SCALE GENOMIC DNA]</scope>
    <source>
        <strain evidence="1 2">RB6PN23</strain>
    </source>
</reference>
<evidence type="ECO:0000313" key="2">
    <source>
        <dbReference type="Proteomes" id="UP001216579"/>
    </source>
</evidence>
<keyword evidence="2" id="KW-1185">Reference proteome</keyword>
<gene>
    <name evidence="1" type="ORF">P3G67_29520</name>
</gene>
<name>A0ABT5ZU64_9ACTN</name>
<accession>A0ABT5ZU64</accession>
<dbReference type="EMBL" id="JARJBC010000024">
    <property type="protein sequence ID" value="MDF3293276.1"/>
    <property type="molecule type" value="Genomic_DNA"/>
</dbReference>
<proteinExistence type="predicted"/>
<dbReference type="InterPro" id="IPR045732">
    <property type="entry name" value="DUF6086"/>
</dbReference>
<organism evidence="1 2">
    <name type="scientific">Streptomyces silvisoli</name>
    <dbReference type="NCBI Taxonomy" id="3034235"/>
    <lineage>
        <taxon>Bacteria</taxon>
        <taxon>Bacillati</taxon>
        <taxon>Actinomycetota</taxon>
        <taxon>Actinomycetes</taxon>
        <taxon>Kitasatosporales</taxon>
        <taxon>Streptomycetaceae</taxon>
        <taxon>Streptomyces</taxon>
    </lineage>
</organism>